<organism evidence="3 4">
    <name type="scientific">Bifidobacterium oedipodis</name>
    <dbReference type="NCBI Taxonomy" id="2675322"/>
    <lineage>
        <taxon>Bacteria</taxon>
        <taxon>Bacillati</taxon>
        <taxon>Actinomycetota</taxon>
        <taxon>Actinomycetes</taxon>
        <taxon>Bifidobacteriales</taxon>
        <taxon>Bifidobacteriaceae</taxon>
        <taxon>Bifidobacterium</taxon>
    </lineage>
</organism>
<evidence type="ECO:0000313" key="4">
    <source>
        <dbReference type="Proteomes" id="UP000532194"/>
    </source>
</evidence>
<evidence type="ECO:0008006" key="5">
    <source>
        <dbReference type="Google" id="ProtNLM"/>
    </source>
</evidence>
<dbReference type="InterPro" id="IPR011067">
    <property type="entry name" value="Plasmid_toxin/cell-grow_inhib"/>
</dbReference>
<evidence type="ECO:0000256" key="2">
    <source>
        <dbReference type="ARBA" id="ARBA00022649"/>
    </source>
</evidence>
<protein>
    <recommendedName>
        <fullName evidence="5">PemK-like protein</fullName>
    </recommendedName>
</protein>
<dbReference type="EMBL" id="JAAIII010000001">
    <property type="protein sequence ID" value="NMM93302.1"/>
    <property type="molecule type" value="Genomic_DNA"/>
</dbReference>
<dbReference type="Proteomes" id="UP000532194">
    <property type="component" value="Unassembled WGS sequence"/>
</dbReference>
<keyword evidence="4" id="KW-1185">Reference proteome</keyword>
<dbReference type="SUPFAM" id="SSF50118">
    <property type="entry name" value="Cell growth inhibitor/plasmid maintenance toxic component"/>
    <property type="match status" value="1"/>
</dbReference>
<proteinExistence type="inferred from homology"/>
<evidence type="ECO:0000256" key="1">
    <source>
        <dbReference type="ARBA" id="ARBA00007521"/>
    </source>
</evidence>
<sequence length="112" mass="13299">MILAMLRCWDIRRADVNWLDEPNHWKPRPVILLDQTDDGNGWYAVYVTSKVSRYAHRSDAVKLDWRREGLDRPSLALCDEILIINNEDIHERLGILTPRDVNMVEDRVEWDE</sequence>
<dbReference type="AlphaFoldDB" id="A0A7Y0HSR6"/>
<dbReference type="InterPro" id="IPR003477">
    <property type="entry name" value="PemK-like"/>
</dbReference>
<keyword evidence="2" id="KW-1277">Toxin-antitoxin system</keyword>
<evidence type="ECO:0000313" key="3">
    <source>
        <dbReference type="EMBL" id="NMM93302.1"/>
    </source>
</evidence>
<dbReference type="Gene3D" id="2.30.30.110">
    <property type="match status" value="1"/>
</dbReference>
<comment type="caution">
    <text evidence="3">The sequence shown here is derived from an EMBL/GenBank/DDBJ whole genome shotgun (WGS) entry which is preliminary data.</text>
</comment>
<gene>
    <name evidence="3" type="ORF">G1C95_0487</name>
</gene>
<dbReference type="RefSeq" id="WP_169171330.1">
    <property type="nucleotide sequence ID" value="NZ_JAAIII010000001.1"/>
</dbReference>
<dbReference type="Pfam" id="PF02452">
    <property type="entry name" value="PemK_toxin"/>
    <property type="match status" value="1"/>
</dbReference>
<reference evidence="3 4" key="1">
    <citation type="submission" date="2020-02" db="EMBL/GenBank/DDBJ databases">
        <title>Characterization of phylogenetic diversity of novel bifidobacterial species isolated in Czech ZOOs.</title>
        <authorList>
            <person name="Lugli G.A."/>
            <person name="Vera N.B."/>
            <person name="Ventura M."/>
        </authorList>
    </citation>
    <scope>NUCLEOTIDE SEQUENCE [LARGE SCALE GENOMIC DNA]</scope>
    <source>
        <strain evidence="3 4">DSM 109957</strain>
    </source>
</reference>
<name>A0A7Y0HSR6_9BIFI</name>
<accession>A0A7Y0HSR6</accession>
<dbReference type="GO" id="GO:0003677">
    <property type="term" value="F:DNA binding"/>
    <property type="evidence" value="ECO:0007669"/>
    <property type="project" value="InterPro"/>
</dbReference>
<comment type="similarity">
    <text evidence="1">Belongs to the PemK/MazF family.</text>
</comment>